<reference evidence="1" key="1">
    <citation type="submission" date="2015-06" db="EMBL/GenBank/DDBJ databases">
        <authorList>
            <person name="Joergensen T."/>
        </authorList>
    </citation>
    <scope>NUCLEOTIDE SEQUENCE</scope>
    <source>
        <strain evidence="1">RGFK0910</strain>
    </source>
</reference>
<dbReference type="AlphaFoldDB" id="A0A0H5Q249"/>
<dbReference type="EMBL" id="LN853510">
    <property type="protein sequence ID" value="CRY96081.1"/>
    <property type="molecule type" value="Genomic_DNA"/>
</dbReference>
<organism evidence="1">
    <name type="scientific">uncultured prokaryote</name>
    <dbReference type="NCBI Taxonomy" id="198431"/>
    <lineage>
        <taxon>unclassified sequences</taxon>
        <taxon>environmental samples</taxon>
    </lineage>
</organism>
<sequence length="67" mass="7417">MAKMNADLRMSFYRSPITGKWSVVLTGPGVGSFAVTKPLLWDAPIDRAAARLLLDSVIHEVDSWLPF</sequence>
<evidence type="ECO:0000313" key="1">
    <source>
        <dbReference type="EMBL" id="CRY96081.1"/>
    </source>
</evidence>
<proteinExistence type="predicted"/>
<name>A0A0H5Q249_9ZZZZ</name>
<reference evidence="1" key="2">
    <citation type="submission" date="2015-07" db="EMBL/GenBank/DDBJ databases">
        <title>Plasmids, circular viruses and viroids from rat gut.</title>
        <authorList>
            <person name="Jorgensen T.J."/>
            <person name="Hansen M.A."/>
            <person name="Xu Z."/>
            <person name="Tabak M.A."/>
            <person name="Sorensen S.J."/>
            <person name="Hansen L.H."/>
        </authorList>
    </citation>
    <scope>NUCLEOTIDE SEQUENCE</scope>
    <source>
        <strain evidence="1">RGFK0910</strain>
    </source>
</reference>
<protein>
    <submittedName>
        <fullName evidence="1">Uncharacterized protein</fullName>
    </submittedName>
</protein>
<accession>A0A0H5Q249</accession>